<dbReference type="EMBL" id="CAGKOT010000003">
    <property type="protein sequence ID" value="CAB5322195.1"/>
    <property type="molecule type" value="Genomic_DNA"/>
</dbReference>
<evidence type="ECO:0000313" key="3">
    <source>
        <dbReference type="Proteomes" id="UP000684084"/>
    </source>
</evidence>
<evidence type="ECO:0000313" key="2">
    <source>
        <dbReference type="EMBL" id="CAB5322195.1"/>
    </source>
</evidence>
<keyword evidence="1" id="KW-1133">Transmembrane helix</keyword>
<feature type="transmembrane region" description="Helical" evidence="1">
    <location>
        <begin position="12"/>
        <end position="33"/>
    </location>
</feature>
<keyword evidence="1" id="KW-0472">Membrane</keyword>
<gene>
    <name evidence="2" type="ORF">CHRIB12_LOCUS2292</name>
</gene>
<dbReference type="AlphaFoldDB" id="A0A916DYC0"/>
<evidence type="ECO:0000256" key="1">
    <source>
        <dbReference type="SAM" id="Phobius"/>
    </source>
</evidence>
<comment type="caution">
    <text evidence="2">The sequence shown here is derived from an EMBL/GenBank/DDBJ whole genome shotgun (WGS) entry which is preliminary data.</text>
</comment>
<name>A0A916DYC0_9GLOM</name>
<dbReference type="Proteomes" id="UP000684084">
    <property type="component" value="Unassembled WGS sequence"/>
</dbReference>
<organism evidence="2 3">
    <name type="scientific">Rhizophagus irregularis</name>
    <dbReference type="NCBI Taxonomy" id="588596"/>
    <lineage>
        <taxon>Eukaryota</taxon>
        <taxon>Fungi</taxon>
        <taxon>Fungi incertae sedis</taxon>
        <taxon>Mucoromycota</taxon>
        <taxon>Glomeromycotina</taxon>
        <taxon>Glomeromycetes</taxon>
        <taxon>Glomerales</taxon>
        <taxon>Glomeraceae</taxon>
        <taxon>Rhizophagus</taxon>
    </lineage>
</organism>
<reference evidence="2" key="1">
    <citation type="submission" date="2020-05" db="EMBL/GenBank/DDBJ databases">
        <authorList>
            <person name="Rincon C."/>
            <person name="Sanders R I."/>
            <person name="Robbins C."/>
            <person name="Chaturvedi A."/>
        </authorList>
    </citation>
    <scope>NUCLEOTIDE SEQUENCE</scope>
    <source>
        <strain evidence="2">CHB12</strain>
    </source>
</reference>
<dbReference type="OrthoDB" id="2418456at2759"/>
<protein>
    <submittedName>
        <fullName evidence="2">Uncharacterized protein</fullName>
    </submittedName>
</protein>
<proteinExistence type="predicted"/>
<sequence length="311" mass="35975">MELEENQEIVLWGWGWEEIGLTLLIHMVLANRTNPLMKKKMAGKTILKSLRGKSTWQGIVLAIIVGLLMESNLLINRFAPIVICHFLIKIQQRLSLKLNGEIIALTILNDHNLNIDERKAKYRDHEVICEKNWRHKISKYYCEDCFKEETDDREKNRLQFGIYISRTFLNELEALVKLAELSITGGKLFIVPLYGISQDPDTENFILVFKYIENNSKLDYKTIEDVYSTFVSLSLDSRSQANYKSRLLDLPNLSELESELASDSMQISTGEIESRSRAVSALEAANLVPFNNIHLDIRQVHPMRCLYNRRP</sequence>
<feature type="transmembrane region" description="Helical" evidence="1">
    <location>
        <begin position="54"/>
        <end position="75"/>
    </location>
</feature>
<dbReference type="VEuPathDB" id="FungiDB:RhiirFUN_005650"/>
<accession>A0A916DYC0</accession>
<keyword evidence="1" id="KW-0812">Transmembrane</keyword>